<dbReference type="Pfam" id="PF14559">
    <property type="entry name" value="TPR_19"/>
    <property type="match status" value="1"/>
</dbReference>
<evidence type="ECO:0000256" key="1">
    <source>
        <dbReference type="PROSITE-ProRule" id="PRU00339"/>
    </source>
</evidence>
<dbReference type="SMART" id="SM00028">
    <property type="entry name" value="TPR"/>
    <property type="match status" value="4"/>
</dbReference>
<feature type="repeat" description="TPR" evidence="1">
    <location>
        <begin position="493"/>
        <end position="526"/>
    </location>
</feature>
<reference evidence="3" key="1">
    <citation type="submission" date="2019-01" db="EMBL/GenBank/DDBJ databases">
        <authorList>
            <consortium name="Genoscope - CEA"/>
            <person name="William W."/>
        </authorList>
    </citation>
    <scope>NUCLEOTIDE SEQUENCE</scope>
    <source>
        <strain evidence="3">CR-1</strain>
    </source>
</reference>
<feature type="repeat" description="TPR" evidence="1">
    <location>
        <begin position="459"/>
        <end position="492"/>
    </location>
</feature>
<organism evidence="3">
    <name type="scientific">uncultured Desulfobacteraceae bacterium</name>
    <dbReference type="NCBI Taxonomy" id="218296"/>
    <lineage>
        <taxon>Bacteria</taxon>
        <taxon>Pseudomonadati</taxon>
        <taxon>Thermodesulfobacteriota</taxon>
        <taxon>Desulfobacteria</taxon>
        <taxon>Desulfobacterales</taxon>
        <taxon>Desulfobacteraceae</taxon>
        <taxon>environmental samples</taxon>
    </lineage>
</organism>
<sequence>MITLKDAFKTRTFDQDKTIRPEETIQNFKAALKKADLDILKETRRIDNGRLGIPVFLSVCGKDARALSGTRKQMGKGADPLQAEASAMMELAERFSFFSLQNDPSRFFMGSLNDLGKEALPFEMIARSVHDDSKSLGAVREIFAGIPMKWTKGWSLNRQKEWMIPFDWFFAINEFNGTSAGNGPEEALTQGICETIERHVSFLVSEKIAPAPKIRPDSASDPAVKEMIEKYRAAGVRIYISDFSCGLGIPTVGVLAHDPSTFPEKSEIVWTAGTAPNPEKALARALTETAQLAGDFNTGANYLESGLPKFDGPGEADFVIHPEKTVGVGDLPDISDPNMRIEVENLVGAVEKMGMEALIIETTHPLLKIPAFYTIVPGTHFRERAKGGGVAMFLSKIISETLPPGRAIDILGRMDQALPGKYFVRFQLASAHLSAGRPDQALRSLKKSLDMDPAPQDIPSIYSYMGVCLKDMGEYQKALSALEKGARHDPKRTDIHNLAGFCHFMLKEHEKAIASFKKVLEIDPGSAIDYANIASNYRDMGKKDEAVRYYALALELDPSIDFARQNLEKLAG</sequence>
<keyword evidence="1" id="KW-0802">TPR repeat</keyword>
<name>A0A484HHA9_9BACT</name>
<dbReference type="Pfam" id="PF02624">
    <property type="entry name" value="YcaO"/>
    <property type="match status" value="1"/>
</dbReference>
<dbReference type="Gene3D" id="1.25.40.10">
    <property type="entry name" value="Tetratricopeptide repeat domain"/>
    <property type="match status" value="1"/>
</dbReference>
<accession>A0A484HHA9</accession>
<dbReference type="AlphaFoldDB" id="A0A484HHA9"/>
<dbReference type="EMBL" id="CAACVI010000012">
    <property type="protein sequence ID" value="VEN73851.1"/>
    <property type="molecule type" value="Genomic_DNA"/>
</dbReference>
<dbReference type="PROSITE" id="PS51664">
    <property type="entry name" value="YCAO"/>
    <property type="match status" value="1"/>
</dbReference>
<dbReference type="PROSITE" id="PS50005">
    <property type="entry name" value="TPR"/>
    <property type="match status" value="4"/>
</dbReference>
<feature type="repeat" description="TPR" evidence="1">
    <location>
        <begin position="527"/>
        <end position="560"/>
    </location>
</feature>
<dbReference type="Gene3D" id="3.30.40.250">
    <property type="match status" value="1"/>
</dbReference>
<dbReference type="SUPFAM" id="SSF48452">
    <property type="entry name" value="TPR-like"/>
    <property type="match status" value="1"/>
</dbReference>
<feature type="repeat" description="TPR" evidence="1">
    <location>
        <begin position="422"/>
        <end position="455"/>
    </location>
</feature>
<evidence type="ECO:0000259" key="2">
    <source>
        <dbReference type="PROSITE" id="PS51664"/>
    </source>
</evidence>
<dbReference type="InterPro" id="IPR019734">
    <property type="entry name" value="TPR_rpt"/>
</dbReference>
<dbReference type="PANTHER" id="PTHR37809">
    <property type="entry name" value="RIBOSOMAL PROTEIN S12 METHYLTHIOTRANSFERASE ACCESSORY FACTOR YCAO"/>
    <property type="match status" value="1"/>
</dbReference>
<gene>
    <name evidence="3" type="ORF">EPICR_20321</name>
</gene>
<dbReference type="PANTHER" id="PTHR37809:SF1">
    <property type="entry name" value="RIBOSOMAL PROTEIN S12 METHYLTHIOTRANSFERASE ACCESSORY FACTOR YCAO"/>
    <property type="match status" value="1"/>
</dbReference>
<feature type="domain" description="YcaO" evidence="2">
    <location>
        <begin position="75"/>
        <end position="425"/>
    </location>
</feature>
<dbReference type="Gene3D" id="3.30.160.660">
    <property type="match status" value="1"/>
</dbReference>
<dbReference type="Gene3D" id="3.30.1330.230">
    <property type="match status" value="1"/>
</dbReference>
<dbReference type="NCBIfam" id="TIGR00702">
    <property type="entry name" value="YcaO-type kinase domain"/>
    <property type="match status" value="1"/>
</dbReference>
<protein>
    <recommendedName>
        <fullName evidence="2">YcaO domain-containing protein</fullName>
    </recommendedName>
</protein>
<dbReference type="InterPro" id="IPR003776">
    <property type="entry name" value="YcaO-like_dom"/>
</dbReference>
<dbReference type="Pfam" id="PF13176">
    <property type="entry name" value="TPR_7"/>
    <property type="match status" value="1"/>
</dbReference>
<evidence type="ECO:0000313" key="3">
    <source>
        <dbReference type="EMBL" id="VEN73851.1"/>
    </source>
</evidence>
<proteinExistence type="predicted"/>
<dbReference type="InterPro" id="IPR011990">
    <property type="entry name" value="TPR-like_helical_dom_sf"/>
</dbReference>